<dbReference type="EMBL" id="JAHRHJ020000009">
    <property type="protein sequence ID" value="KAH9300000.1"/>
    <property type="molecule type" value="Genomic_DNA"/>
</dbReference>
<proteinExistence type="predicted"/>
<dbReference type="AlphaFoldDB" id="A0AA38CGM2"/>
<organism evidence="1 2">
    <name type="scientific">Taxus chinensis</name>
    <name type="common">Chinese yew</name>
    <name type="synonym">Taxus wallichiana var. chinensis</name>
    <dbReference type="NCBI Taxonomy" id="29808"/>
    <lineage>
        <taxon>Eukaryota</taxon>
        <taxon>Viridiplantae</taxon>
        <taxon>Streptophyta</taxon>
        <taxon>Embryophyta</taxon>
        <taxon>Tracheophyta</taxon>
        <taxon>Spermatophyta</taxon>
        <taxon>Pinopsida</taxon>
        <taxon>Pinidae</taxon>
        <taxon>Conifers II</taxon>
        <taxon>Cupressales</taxon>
        <taxon>Taxaceae</taxon>
        <taxon>Taxus</taxon>
    </lineage>
</organism>
<name>A0AA38CGM2_TAXCH</name>
<reference evidence="1 2" key="1">
    <citation type="journal article" date="2021" name="Nat. Plants">
        <title>The Taxus genome provides insights into paclitaxel biosynthesis.</title>
        <authorList>
            <person name="Xiong X."/>
            <person name="Gou J."/>
            <person name="Liao Q."/>
            <person name="Li Y."/>
            <person name="Zhou Q."/>
            <person name="Bi G."/>
            <person name="Li C."/>
            <person name="Du R."/>
            <person name="Wang X."/>
            <person name="Sun T."/>
            <person name="Guo L."/>
            <person name="Liang H."/>
            <person name="Lu P."/>
            <person name="Wu Y."/>
            <person name="Zhang Z."/>
            <person name="Ro D.K."/>
            <person name="Shang Y."/>
            <person name="Huang S."/>
            <person name="Yan J."/>
        </authorList>
    </citation>
    <scope>NUCLEOTIDE SEQUENCE [LARGE SCALE GENOMIC DNA]</scope>
    <source>
        <strain evidence="1">Ta-2019</strain>
    </source>
</reference>
<evidence type="ECO:0000313" key="1">
    <source>
        <dbReference type="EMBL" id="KAH9300000.1"/>
    </source>
</evidence>
<evidence type="ECO:0000313" key="2">
    <source>
        <dbReference type="Proteomes" id="UP000824469"/>
    </source>
</evidence>
<dbReference type="Proteomes" id="UP000824469">
    <property type="component" value="Unassembled WGS sequence"/>
</dbReference>
<gene>
    <name evidence="1" type="ORF">KI387_011583</name>
</gene>
<protein>
    <submittedName>
        <fullName evidence="1">Uncharacterized protein</fullName>
    </submittedName>
</protein>
<feature type="non-terminal residue" evidence="1">
    <location>
        <position position="88"/>
    </location>
</feature>
<sequence length="88" mass="10243">DPRASMIPIEEVVPISNFNPESTKRTQEFTVQGRANDEWISTIVEKGRSLLQEAVKLFSYMCATTNKPRMIREDLEKEKDHWDSVYPL</sequence>
<keyword evidence="2" id="KW-1185">Reference proteome</keyword>
<comment type="caution">
    <text evidence="1">The sequence shown here is derived from an EMBL/GenBank/DDBJ whole genome shotgun (WGS) entry which is preliminary data.</text>
</comment>
<accession>A0AA38CGM2</accession>
<feature type="non-terminal residue" evidence="1">
    <location>
        <position position="1"/>
    </location>
</feature>